<name>A0A151Z7L2_TIELA</name>
<dbReference type="InterPro" id="IPR052519">
    <property type="entry name" value="Euk-type_GlcNAc_Kinase"/>
</dbReference>
<dbReference type="CDD" id="cd24081">
    <property type="entry name" value="ASKHA_NBD_DdNAGK-like"/>
    <property type="match status" value="1"/>
</dbReference>
<dbReference type="SUPFAM" id="SSF53067">
    <property type="entry name" value="Actin-like ATPase domain"/>
    <property type="match status" value="2"/>
</dbReference>
<gene>
    <name evidence="6" type="ORF">DLAC_08523</name>
</gene>
<evidence type="ECO:0000256" key="3">
    <source>
        <dbReference type="ARBA" id="ARBA00014974"/>
    </source>
</evidence>
<dbReference type="Pfam" id="PF01869">
    <property type="entry name" value="BcrAD_BadFG"/>
    <property type="match status" value="1"/>
</dbReference>
<proteinExistence type="inferred from homology"/>
<dbReference type="PANTHER" id="PTHR43190:SF3">
    <property type="entry name" value="N-ACETYL-D-GLUCOSAMINE KINASE"/>
    <property type="match status" value="1"/>
</dbReference>
<comment type="similarity">
    <text evidence="1">Belongs to the eukaryotic-type N-acetylglucosamine kinase family.</text>
</comment>
<dbReference type="OrthoDB" id="311172at2759"/>
<reference evidence="6 7" key="1">
    <citation type="submission" date="2015-12" db="EMBL/GenBank/DDBJ databases">
        <title>Dictyostelia acquired genes for synthesis and detection of signals that induce cell-type specialization by lateral gene transfer from prokaryotes.</title>
        <authorList>
            <person name="Gloeckner G."/>
            <person name="Schaap P."/>
        </authorList>
    </citation>
    <scope>NUCLEOTIDE SEQUENCE [LARGE SCALE GENOMIC DNA]</scope>
    <source>
        <strain evidence="6 7">TK</strain>
    </source>
</reference>
<dbReference type="FunCoup" id="A0A151Z7L2">
    <property type="interactions" value="96"/>
</dbReference>
<dbReference type="InParanoid" id="A0A151Z7L2"/>
<accession>A0A151Z7L2</accession>
<organism evidence="6 7">
    <name type="scientific">Tieghemostelium lacteum</name>
    <name type="common">Slime mold</name>
    <name type="synonym">Dictyostelium lacteum</name>
    <dbReference type="NCBI Taxonomy" id="361077"/>
    <lineage>
        <taxon>Eukaryota</taxon>
        <taxon>Amoebozoa</taxon>
        <taxon>Evosea</taxon>
        <taxon>Eumycetozoa</taxon>
        <taxon>Dictyostelia</taxon>
        <taxon>Dictyosteliales</taxon>
        <taxon>Raperosteliaceae</taxon>
        <taxon>Tieghemostelium</taxon>
    </lineage>
</organism>
<dbReference type="AlphaFoldDB" id="A0A151Z7L2"/>
<dbReference type="InterPro" id="IPR043129">
    <property type="entry name" value="ATPase_NBD"/>
</dbReference>
<comment type="caution">
    <text evidence="6">The sequence shown here is derived from an EMBL/GenBank/DDBJ whole genome shotgun (WGS) entry which is preliminary data.</text>
</comment>
<evidence type="ECO:0000259" key="5">
    <source>
        <dbReference type="Pfam" id="PF01869"/>
    </source>
</evidence>
<evidence type="ECO:0000313" key="7">
    <source>
        <dbReference type="Proteomes" id="UP000076078"/>
    </source>
</evidence>
<dbReference type="InterPro" id="IPR002731">
    <property type="entry name" value="ATPase_BadF"/>
</dbReference>
<dbReference type="Gene3D" id="3.30.420.40">
    <property type="match status" value="2"/>
</dbReference>
<dbReference type="PANTHER" id="PTHR43190">
    <property type="entry name" value="N-ACETYL-D-GLUCOSAMINE KINASE"/>
    <property type="match status" value="1"/>
</dbReference>
<dbReference type="EC" id="2.7.1.59" evidence="2"/>
<evidence type="ECO:0000313" key="6">
    <source>
        <dbReference type="EMBL" id="KYQ89952.1"/>
    </source>
</evidence>
<evidence type="ECO:0000256" key="2">
    <source>
        <dbReference type="ARBA" id="ARBA00012122"/>
    </source>
</evidence>
<dbReference type="Proteomes" id="UP000076078">
    <property type="component" value="Unassembled WGS sequence"/>
</dbReference>
<protein>
    <recommendedName>
        <fullName evidence="3">N-acetyl-D-glucosamine kinase</fullName>
        <ecNumber evidence="2">2.7.1.59</ecNumber>
    </recommendedName>
    <alternativeName>
        <fullName evidence="4">GlcNAc kinase</fullName>
    </alternativeName>
</protein>
<sequence length="316" mass="33726">MDIFIGIDGGGTKSLAVAIDKDGKELGRYQSGCSNKNSVGAEKAKEAIYEAINKVIEEVKQKCSVDTVNVKYICSGMSGVDRDEDKVLVGGWLRDLLGNDIRYSLYNDAVIALAAGTGGHLYGVVLISGTGCISTGFDKSGRVTRSAGWGPLLGDIGSGYQIGFDLCQAVCRAKDQTGPATTLTAALLTELKLETESQLIPWAYNPETQGWNKFAALAPLATTCALNGDQVAIDILKNSAKNLSDYVSSIIVKLQLEKEETIPLVLAGGIIERKCLLTDYLSEILQAKYPNISIKFPQCNSATGAALLALNQYNKK</sequence>
<dbReference type="GO" id="GO:0045127">
    <property type="term" value="F:N-acetylglucosamine kinase activity"/>
    <property type="evidence" value="ECO:0007669"/>
    <property type="project" value="UniProtKB-EC"/>
</dbReference>
<feature type="domain" description="ATPase BadF/BadG/BcrA/BcrD type" evidence="5">
    <location>
        <begin position="5"/>
        <end position="309"/>
    </location>
</feature>
<dbReference type="EMBL" id="LODT01000037">
    <property type="protein sequence ID" value="KYQ89952.1"/>
    <property type="molecule type" value="Genomic_DNA"/>
</dbReference>
<dbReference type="STRING" id="361077.A0A151Z7L2"/>
<evidence type="ECO:0000256" key="1">
    <source>
        <dbReference type="ARBA" id="ARBA00006198"/>
    </source>
</evidence>
<keyword evidence="7" id="KW-1185">Reference proteome</keyword>
<evidence type="ECO:0000256" key="4">
    <source>
        <dbReference type="ARBA" id="ARBA00031123"/>
    </source>
</evidence>
<dbReference type="OMA" id="IETRYDM"/>